<dbReference type="InterPro" id="IPR000866">
    <property type="entry name" value="AhpC/TSA"/>
</dbReference>
<dbReference type="AlphaFoldDB" id="A0A937FI71"/>
<dbReference type="InterPro" id="IPR050553">
    <property type="entry name" value="Thioredoxin_ResA/DsbE_sf"/>
</dbReference>
<dbReference type="Pfam" id="PF00578">
    <property type="entry name" value="AhpC-TSA"/>
    <property type="match status" value="1"/>
</dbReference>
<feature type="domain" description="Thioredoxin" evidence="1">
    <location>
        <begin position="49"/>
        <end position="187"/>
    </location>
</feature>
<dbReference type="PROSITE" id="PS51352">
    <property type="entry name" value="THIOREDOXIN_2"/>
    <property type="match status" value="1"/>
</dbReference>
<dbReference type="RefSeq" id="WP_202767390.1">
    <property type="nucleotide sequence ID" value="NZ_JAESWA010000022.1"/>
</dbReference>
<dbReference type="InterPro" id="IPR036249">
    <property type="entry name" value="Thioredoxin-like_sf"/>
</dbReference>
<comment type="caution">
    <text evidence="2">The sequence shown here is derived from an EMBL/GenBank/DDBJ whole genome shotgun (WGS) entry which is preliminary data.</text>
</comment>
<dbReference type="Gene3D" id="3.40.30.10">
    <property type="entry name" value="Glutaredoxin"/>
    <property type="match status" value="1"/>
</dbReference>
<dbReference type="PANTHER" id="PTHR42852">
    <property type="entry name" value="THIOL:DISULFIDE INTERCHANGE PROTEIN DSBE"/>
    <property type="match status" value="1"/>
</dbReference>
<accession>A0A937FI71</accession>
<gene>
    <name evidence="2" type="ORF">JK634_09365</name>
</gene>
<evidence type="ECO:0000313" key="3">
    <source>
        <dbReference type="Proteomes" id="UP000623681"/>
    </source>
</evidence>
<reference evidence="2" key="1">
    <citation type="submission" date="2021-01" db="EMBL/GenBank/DDBJ databases">
        <title>Genome public.</title>
        <authorList>
            <person name="Liu C."/>
            <person name="Sun Q."/>
        </authorList>
    </citation>
    <scope>NUCLEOTIDE SEQUENCE</scope>
    <source>
        <strain evidence="2">YIM B02565</strain>
    </source>
</reference>
<dbReference type="GO" id="GO:0016491">
    <property type="term" value="F:oxidoreductase activity"/>
    <property type="evidence" value="ECO:0007669"/>
    <property type="project" value="InterPro"/>
</dbReference>
<organism evidence="2 3">
    <name type="scientific">Clostridium paridis</name>
    <dbReference type="NCBI Taxonomy" id="2803863"/>
    <lineage>
        <taxon>Bacteria</taxon>
        <taxon>Bacillati</taxon>
        <taxon>Bacillota</taxon>
        <taxon>Clostridia</taxon>
        <taxon>Eubacteriales</taxon>
        <taxon>Clostridiaceae</taxon>
        <taxon>Clostridium</taxon>
    </lineage>
</organism>
<evidence type="ECO:0000259" key="1">
    <source>
        <dbReference type="PROSITE" id="PS51352"/>
    </source>
</evidence>
<dbReference type="PANTHER" id="PTHR42852:SF13">
    <property type="entry name" value="PROTEIN DIPZ"/>
    <property type="match status" value="1"/>
</dbReference>
<protein>
    <submittedName>
        <fullName evidence="2">TlpA family protein disulfide reductase</fullName>
    </submittedName>
</protein>
<dbReference type="PROSITE" id="PS00194">
    <property type="entry name" value="THIOREDOXIN_1"/>
    <property type="match status" value="1"/>
</dbReference>
<dbReference type="InterPro" id="IPR017937">
    <property type="entry name" value="Thioredoxin_CS"/>
</dbReference>
<name>A0A937FI71_9CLOT</name>
<dbReference type="CDD" id="cd02966">
    <property type="entry name" value="TlpA_like_family"/>
    <property type="match status" value="1"/>
</dbReference>
<keyword evidence="3" id="KW-1185">Reference proteome</keyword>
<dbReference type="Proteomes" id="UP000623681">
    <property type="component" value="Unassembled WGS sequence"/>
</dbReference>
<dbReference type="SUPFAM" id="SSF52833">
    <property type="entry name" value="Thioredoxin-like"/>
    <property type="match status" value="1"/>
</dbReference>
<sequence>MKKVFFYLAIILIFSISIYTVTNYNKNKNTNIESPNNASTVQNSNTSKILSKDKALDFKLKDMNGKEVSLNDFKGKNVLINFWATWCPPCKAEMPDLEKLYEENKNSDLVILAVNLGEDKETVKSFMDKNNYKFQVLLDSNQDVAVKYDISSIPTSFFINKEGAIVQKKVGEMNLQEMKNYVASMKE</sequence>
<evidence type="ECO:0000313" key="2">
    <source>
        <dbReference type="EMBL" id="MBL4932011.1"/>
    </source>
</evidence>
<dbReference type="InterPro" id="IPR013766">
    <property type="entry name" value="Thioredoxin_domain"/>
</dbReference>
<dbReference type="EMBL" id="JAESWA010000022">
    <property type="protein sequence ID" value="MBL4932011.1"/>
    <property type="molecule type" value="Genomic_DNA"/>
</dbReference>
<dbReference type="GO" id="GO:0016209">
    <property type="term" value="F:antioxidant activity"/>
    <property type="evidence" value="ECO:0007669"/>
    <property type="project" value="InterPro"/>
</dbReference>
<proteinExistence type="predicted"/>